<dbReference type="InParanoid" id="A0A330L3L8"/>
<reference evidence="2" key="1">
    <citation type="submission" date="2018-04" db="EMBL/GenBank/DDBJ databases">
        <authorList>
            <person name="Lucker S."/>
            <person name="Sakoula D."/>
        </authorList>
    </citation>
    <scope>NUCLEOTIDE SEQUENCE [LARGE SCALE GENOMIC DNA]</scope>
</reference>
<name>A0A330L3L8_9BACT</name>
<dbReference type="AlphaFoldDB" id="A0A330L3L8"/>
<evidence type="ECO:0000313" key="1">
    <source>
        <dbReference type="EMBL" id="SPP64363.1"/>
    </source>
</evidence>
<sequence>MVYCEYVLSTLGPLVHELLIDGQMLNVDPVTAIDNIALI</sequence>
<evidence type="ECO:0000313" key="2">
    <source>
        <dbReference type="Proteomes" id="UP000248168"/>
    </source>
</evidence>
<protein>
    <submittedName>
        <fullName evidence="1">Uncharacterized protein</fullName>
    </submittedName>
</protein>
<accession>A0A330L3L8</accession>
<keyword evidence="2" id="KW-1185">Reference proteome</keyword>
<dbReference type="Proteomes" id="UP000248168">
    <property type="component" value="Unassembled WGS sequence"/>
</dbReference>
<dbReference type="EMBL" id="OUNR01000012">
    <property type="protein sequence ID" value="SPP64363.1"/>
    <property type="molecule type" value="Genomic_DNA"/>
</dbReference>
<gene>
    <name evidence="1" type="ORF">NITLEN_20002</name>
</gene>
<organism evidence="1 2">
    <name type="scientific">Nitrospira lenta</name>
    <dbReference type="NCBI Taxonomy" id="1436998"/>
    <lineage>
        <taxon>Bacteria</taxon>
        <taxon>Pseudomonadati</taxon>
        <taxon>Nitrospirota</taxon>
        <taxon>Nitrospiria</taxon>
        <taxon>Nitrospirales</taxon>
        <taxon>Nitrospiraceae</taxon>
        <taxon>Nitrospira</taxon>
    </lineage>
</organism>
<proteinExistence type="predicted"/>